<evidence type="ECO:0000256" key="5">
    <source>
        <dbReference type="ARBA" id="ARBA00023239"/>
    </source>
</evidence>
<dbReference type="Gene3D" id="1.20.1340.10">
    <property type="entry name" value="dopa decarboxylase, N-terminal domain"/>
    <property type="match status" value="1"/>
</dbReference>
<dbReference type="EC" id="4.1.1.28" evidence="8"/>
<reference evidence="8" key="1">
    <citation type="submission" date="2020-02" db="EMBL/GenBank/DDBJ databases">
        <authorList>
            <person name="Meier V. D."/>
        </authorList>
    </citation>
    <scope>NUCLEOTIDE SEQUENCE</scope>
    <source>
        <strain evidence="8">AVDCRST_MAG41</strain>
    </source>
</reference>
<evidence type="ECO:0000313" key="8">
    <source>
        <dbReference type="EMBL" id="CAA9220215.1"/>
    </source>
</evidence>
<dbReference type="AlphaFoldDB" id="A0A6J4HBD0"/>
<dbReference type="SUPFAM" id="SSF53383">
    <property type="entry name" value="PLP-dependent transferases"/>
    <property type="match status" value="1"/>
</dbReference>
<feature type="modified residue" description="N6-(pyridoxal phosphate)lysine" evidence="6">
    <location>
        <position position="297"/>
    </location>
</feature>
<dbReference type="InterPro" id="IPR015424">
    <property type="entry name" value="PyrdxlP-dep_Trfase"/>
</dbReference>
<keyword evidence="5 7" id="KW-0456">Lyase</keyword>
<evidence type="ECO:0000256" key="2">
    <source>
        <dbReference type="ARBA" id="ARBA00009533"/>
    </source>
</evidence>
<evidence type="ECO:0000256" key="3">
    <source>
        <dbReference type="ARBA" id="ARBA00022793"/>
    </source>
</evidence>
<protein>
    <submittedName>
        <fullName evidence="8">Aromatic-L-amino-acid decarboxylase</fullName>
        <ecNumber evidence="8">4.1.1.28</ecNumber>
    </submittedName>
</protein>
<keyword evidence="3" id="KW-0210">Decarboxylase</keyword>
<dbReference type="InterPro" id="IPR015421">
    <property type="entry name" value="PyrdxlP-dep_Trfase_major"/>
</dbReference>
<dbReference type="Pfam" id="PF00282">
    <property type="entry name" value="Pyridoxal_deC"/>
    <property type="match status" value="1"/>
</dbReference>
<sequence>MTIPEESLDPPSWTELRALGHRMVEDMFDWLDGLRDGPVWQPMPDAVRERFGGPAPELGAGPHAAYADFRELVLPYVTGNAHPRFWGWVCGNGTGLSMLAEMLAAGVNSSVDGFDDAGTQVEMQVIDWCKEMVGFRPEASGLLLSGCSVANFVGLAVARNAVPGIKEHGVPGGLTVYGSTDTHSSVRRAVQLLGLGTEALRVVPTGPGGGVDVAALDAAIAADAAAGLRPVAVVGTAGTVNTGAIDDLTGLADVAARHGVWFHVDGAFGACAALSPRLRPLVAGLERADSLAFDLHKWMYFPYEAGVALVRSDAAHREAFRYAAAYMAPAAGGLAAGRGRQFTEYGPQLSREFRALKIWMGIKEHGVAAFRRLIEQNVDQARYLAGLVEASAELELLAPVPLNVVCLRYRGAVPADRLNALNRALLVRLQESGVAVPSHTELDGRYAIRVAITNHRSRREDFDLLVRTVSALGGELAPPVVTT</sequence>
<dbReference type="InterPro" id="IPR010977">
    <property type="entry name" value="Aromatic_deC"/>
</dbReference>
<dbReference type="GO" id="GO:0004058">
    <property type="term" value="F:aromatic-L-amino-acid decarboxylase activity"/>
    <property type="evidence" value="ECO:0007669"/>
    <property type="project" value="UniProtKB-EC"/>
</dbReference>
<comment type="similarity">
    <text evidence="2 7">Belongs to the group II decarboxylase family.</text>
</comment>
<dbReference type="InterPro" id="IPR002129">
    <property type="entry name" value="PyrdxlP-dep_de-COase"/>
</dbReference>
<dbReference type="GO" id="GO:0019752">
    <property type="term" value="P:carboxylic acid metabolic process"/>
    <property type="evidence" value="ECO:0007669"/>
    <property type="project" value="InterPro"/>
</dbReference>
<organism evidence="8">
    <name type="scientific">uncultured Mycobacteriales bacterium</name>
    <dbReference type="NCBI Taxonomy" id="581187"/>
    <lineage>
        <taxon>Bacteria</taxon>
        <taxon>Bacillati</taxon>
        <taxon>Actinomycetota</taxon>
        <taxon>Actinomycetes</taxon>
        <taxon>Mycobacteriales</taxon>
        <taxon>environmental samples</taxon>
    </lineage>
</organism>
<dbReference type="Gene3D" id="3.90.1150.10">
    <property type="entry name" value="Aspartate Aminotransferase, domain 1"/>
    <property type="match status" value="1"/>
</dbReference>
<evidence type="ECO:0000256" key="7">
    <source>
        <dbReference type="RuleBase" id="RU000382"/>
    </source>
</evidence>
<dbReference type="PRINTS" id="PR00800">
    <property type="entry name" value="YHDCRBOXLASE"/>
</dbReference>
<comment type="cofactor">
    <cofactor evidence="1 6 7">
        <name>pyridoxal 5'-phosphate</name>
        <dbReference type="ChEBI" id="CHEBI:597326"/>
    </cofactor>
</comment>
<name>A0A6J4HBD0_9ACTN</name>
<dbReference type="GO" id="GO:0006520">
    <property type="term" value="P:amino acid metabolic process"/>
    <property type="evidence" value="ECO:0007669"/>
    <property type="project" value="InterPro"/>
</dbReference>
<accession>A0A6J4HBD0</accession>
<evidence type="ECO:0000256" key="4">
    <source>
        <dbReference type="ARBA" id="ARBA00022898"/>
    </source>
</evidence>
<evidence type="ECO:0000256" key="1">
    <source>
        <dbReference type="ARBA" id="ARBA00001933"/>
    </source>
</evidence>
<dbReference type="Gene3D" id="3.40.640.10">
    <property type="entry name" value="Type I PLP-dependent aspartate aminotransferase-like (Major domain)"/>
    <property type="match status" value="1"/>
</dbReference>
<evidence type="ECO:0000256" key="6">
    <source>
        <dbReference type="PIRSR" id="PIRSR602129-50"/>
    </source>
</evidence>
<gene>
    <name evidence="8" type="ORF">AVDCRST_MAG41-463</name>
</gene>
<dbReference type="PANTHER" id="PTHR11999:SF70">
    <property type="entry name" value="MIP05841P"/>
    <property type="match status" value="1"/>
</dbReference>
<proteinExistence type="inferred from homology"/>
<dbReference type="PANTHER" id="PTHR11999">
    <property type="entry name" value="GROUP II PYRIDOXAL-5-PHOSPHATE DECARBOXYLASE"/>
    <property type="match status" value="1"/>
</dbReference>
<keyword evidence="4 6" id="KW-0663">Pyridoxal phosphate</keyword>
<dbReference type="EMBL" id="CADCTP010000045">
    <property type="protein sequence ID" value="CAA9220215.1"/>
    <property type="molecule type" value="Genomic_DNA"/>
</dbReference>
<dbReference type="InterPro" id="IPR015422">
    <property type="entry name" value="PyrdxlP-dep_Trfase_small"/>
</dbReference>
<dbReference type="GO" id="GO:0030170">
    <property type="term" value="F:pyridoxal phosphate binding"/>
    <property type="evidence" value="ECO:0007669"/>
    <property type="project" value="InterPro"/>
</dbReference>